<dbReference type="Pfam" id="PF16884">
    <property type="entry name" value="ADH_N_2"/>
    <property type="match status" value="1"/>
</dbReference>
<feature type="non-terminal residue" evidence="3">
    <location>
        <position position="114"/>
    </location>
</feature>
<feature type="domain" description="Oxidoreductase N-terminal" evidence="2">
    <location>
        <begin position="16"/>
        <end position="82"/>
    </location>
</feature>
<dbReference type="PANTHER" id="PTHR43205">
    <property type="entry name" value="PROSTAGLANDIN REDUCTASE"/>
    <property type="match status" value="1"/>
</dbReference>
<organism evidence="3 4">
    <name type="scientific">Solanum stoloniferum</name>
    <dbReference type="NCBI Taxonomy" id="62892"/>
    <lineage>
        <taxon>Eukaryota</taxon>
        <taxon>Viridiplantae</taxon>
        <taxon>Streptophyta</taxon>
        <taxon>Embryophyta</taxon>
        <taxon>Tracheophyta</taxon>
        <taxon>Spermatophyta</taxon>
        <taxon>Magnoliopsida</taxon>
        <taxon>eudicotyledons</taxon>
        <taxon>Gunneridae</taxon>
        <taxon>Pentapetalae</taxon>
        <taxon>asterids</taxon>
        <taxon>lamiids</taxon>
        <taxon>Solanales</taxon>
        <taxon>Solanaceae</taxon>
        <taxon>Solanoideae</taxon>
        <taxon>Solaneae</taxon>
        <taxon>Solanum</taxon>
    </lineage>
</organism>
<dbReference type="SUPFAM" id="SSF50129">
    <property type="entry name" value="GroES-like"/>
    <property type="match status" value="1"/>
</dbReference>
<dbReference type="InterPro" id="IPR045010">
    <property type="entry name" value="MDR_fam"/>
</dbReference>
<proteinExistence type="predicted"/>
<dbReference type="InterPro" id="IPR011032">
    <property type="entry name" value="GroES-like_sf"/>
</dbReference>
<accession>A0ABD2U4I8</accession>
<dbReference type="InterPro" id="IPR041694">
    <property type="entry name" value="ADH_N_2"/>
</dbReference>
<evidence type="ECO:0000313" key="3">
    <source>
        <dbReference type="EMBL" id="KAL3363635.1"/>
    </source>
</evidence>
<name>A0ABD2U4I8_9SOLN</name>
<feature type="non-terminal residue" evidence="3">
    <location>
        <position position="1"/>
    </location>
</feature>
<dbReference type="AlphaFoldDB" id="A0ABD2U4I8"/>
<dbReference type="Gene3D" id="3.90.180.10">
    <property type="entry name" value="Medium-chain alcohol dehydrogenases, catalytic domain"/>
    <property type="match status" value="1"/>
</dbReference>
<dbReference type="PANTHER" id="PTHR43205:SF80">
    <property type="entry name" value="2-ALKENAL REDUCTASE (NADP(+)-DEPENDENT)-LIKE"/>
    <property type="match status" value="1"/>
</dbReference>
<dbReference type="GO" id="GO:0016491">
    <property type="term" value="F:oxidoreductase activity"/>
    <property type="evidence" value="ECO:0007669"/>
    <property type="project" value="UniProtKB-KW"/>
</dbReference>
<protein>
    <recommendedName>
        <fullName evidence="2">Oxidoreductase N-terminal domain-containing protein</fullName>
    </recommendedName>
</protein>
<gene>
    <name evidence="3" type="ORF">AABB24_012739</name>
</gene>
<evidence type="ECO:0000256" key="1">
    <source>
        <dbReference type="ARBA" id="ARBA00023002"/>
    </source>
</evidence>
<sequence>HIKLRTVTLSLRAECIPDNHVAFQILYVSIDPYMRTQLSGLDDGLSLPQIPLGQVIRAFGIGKVVRSKDAKFSEGEIVTSRFCPVSEFGVLPSNLLQKIKPGDGVALPDYLSSL</sequence>
<comment type="caution">
    <text evidence="3">The sequence shown here is derived from an EMBL/GenBank/DDBJ whole genome shotgun (WGS) entry which is preliminary data.</text>
</comment>
<reference evidence="3 4" key="1">
    <citation type="submission" date="2024-05" db="EMBL/GenBank/DDBJ databases">
        <title>De novo assembly of an allotetraploid wild potato.</title>
        <authorList>
            <person name="Hosaka A.J."/>
        </authorList>
    </citation>
    <scope>NUCLEOTIDE SEQUENCE [LARGE SCALE GENOMIC DNA]</scope>
    <source>
        <tissue evidence="3">Young leaves</tissue>
    </source>
</reference>
<keyword evidence="1" id="KW-0560">Oxidoreductase</keyword>
<evidence type="ECO:0000259" key="2">
    <source>
        <dbReference type="Pfam" id="PF16884"/>
    </source>
</evidence>
<dbReference type="EMBL" id="JBJKTR010000007">
    <property type="protein sequence ID" value="KAL3363635.1"/>
    <property type="molecule type" value="Genomic_DNA"/>
</dbReference>
<evidence type="ECO:0000313" key="4">
    <source>
        <dbReference type="Proteomes" id="UP001627284"/>
    </source>
</evidence>
<keyword evidence="4" id="KW-1185">Reference proteome</keyword>
<dbReference type="Proteomes" id="UP001627284">
    <property type="component" value="Unassembled WGS sequence"/>
</dbReference>